<dbReference type="Gene3D" id="3.40.50.880">
    <property type="match status" value="1"/>
</dbReference>
<dbReference type="SUPFAM" id="SSF52317">
    <property type="entry name" value="Class I glutamine amidotransferase-like"/>
    <property type="match status" value="1"/>
</dbReference>
<comment type="catalytic activity">
    <reaction evidence="9">
        <text>XMP + L-glutamine + ATP + H2O = GMP + L-glutamate + AMP + diphosphate + 2 H(+)</text>
        <dbReference type="Rhea" id="RHEA:11680"/>
        <dbReference type="ChEBI" id="CHEBI:15377"/>
        <dbReference type="ChEBI" id="CHEBI:15378"/>
        <dbReference type="ChEBI" id="CHEBI:29985"/>
        <dbReference type="ChEBI" id="CHEBI:30616"/>
        <dbReference type="ChEBI" id="CHEBI:33019"/>
        <dbReference type="ChEBI" id="CHEBI:57464"/>
        <dbReference type="ChEBI" id="CHEBI:58115"/>
        <dbReference type="ChEBI" id="CHEBI:58359"/>
        <dbReference type="ChEBI" id="CHEBI:456215"/>
        <dbReference type="EC" id="6.3.5.2"/>
    </reaction>
</comment>
<keyword evidence="3 9" id="KW-0436">Ligase</keyword>
<dbReference type="NCBIfam" id="NF000848">
    <property type="entry name" value="PRK00074.1"/>
    <property type="match status" value="1"/>
</dbReference>
<dbReference type="AlphaFoldDB" id="A0A7M2RHQ2"/>
<keyword evidence="4 9" id="KW-0547">Nucleotide-binding</keyword>
<feature type="active site" evidence="9">
    <location>
        <position position="179"/>
    </location>
</feature>
<evidence type="ECO:0000313" key="13">
    <source>
        <dbReference type="Proteomes" id="UP000593601"/>
    </source>
</evidence>
<dbReference type="SUPFAM" id="SSF52402">
    <property type="entry name" value="Adenine nucleotide alpha hydrolases-like"/>
    <property type="match status" value="1"/>
</dbReference>
<dbReference type="HAMAP" id="MF_00344">
    <property type="entry name" value="GMP_synthase"/>
    <property type="match status" value="1"/>
</dbReference>
<evidence type="ECO:0000256" key="8">
    <source>
        <dbReference type="ARBA" id="ARBA00022962"/>
    </source>
</evidence>
<dbReference type="SUPFAM" id="SSF54810">
    <property type="entry name" value="GMP synthetase C-terminal dimerisation domain"/>
    <property type="match status" value="1"/>
</dbReference>
<evidence type="ECO:0000256" key="2">
    <source>
        <dbReference type="ARBA" id="ARBA00005153"/>
    </source>
</evidence>
<dbReference type="PROSITE" id="PS51273">
    <property type="entry name" value="GATASE_TYPE_1"/>
    <property type="match status" value="1"/>
</dbReference>
<dbReference type="InterPro" id="IPR025777">
    <property type="entry name" value="GMPS_ATP_PPase_dom"/>
</dbReference>
<organism evidence="12 13">
    <name type="scientific">Blautia liquoris</name>
    <dbReference type="NCBI Taxonomy" id="2779518"/>
    <lineage>
        <taxon>Bacteria</taxon>
        <taxon>Bacillati</taxon>
        <taxon>Bacillota</taxon>
        <taxon>Clostridia</taxon>
        <taxon>Lachnospirales</taxon>
        <taxon>Lachnospiraceae</taxon>
        <taxon>Blautia</taxon>
    </lineage>
</organism>
<dbReference type="FunFam" id="3.40.50.620:FF:000001">
    <property type="entry name" value="GMP synthase [glutamine-hydrolyzing]"/>
    <property type="match status" value="1"/>
</dbReference>
<comment type="subunit">
    <text evidence="9">Homodimer.</text>
</comment>
<dbReference type="PROSITE" id="PS51553">
    <property type="entry name" value="GMPS_ATP_PPASE"/>
    <property type="match status" value="1"/>
</dbReference>
<feature type="domain" description="GMPS ATP-PPase" evidence="11">
    <location>
        <begin position="204"/>
        <end position="396"/>
    </location>
</feature>
<accession>A0A7M2RHQ2</accession>
<dbReference type="Proteomes" id="UP000593601">
    <property type="component" value="Chromosome"/>
</dbReference>
<sequence>MKNRRHTFLEKELILILDFGGQYNQLIARRVRECHVYAEVHPYTLSMEKIKEMNPKGIIFTGGPNSVYDGESARYGVEIFRLGIPILGICYGAQLMAYLLDGAVKTAPVSEYGKTEVLLDNSSALFDDVSEKTIAWMSHTDYIFKEPEGFKVTGSTPVCPVAAMEDADRKLYAVQFHPEVLHTKEGKKMLSNFIYKICECEGTWKMDSFVKTTILDLKEKIGDGKVLCALSGGVDSSVAAVLLSEAIGEQLTCVFVDHGLLRKDEGDQVEAVFGPDGPYKLNFVRVNAQERFYRKLKGVTEPEEKRKIIGEEFIRVFEDEAKKIGKVDFLVQGTIYPDVIESGLGKSATIKSHHNVGGLPDYVDFKEIVEPLRMLFKDEVRAAGRELGIPEHLVNRQPFPGPGLGVRIIGEVTAKKVRIVQDADAIYREEVDKAGCSKNLGQYFAALTNMRSVGVMGDERTYDYAIALRAVLTSDFMTAESAEIPWEVLNKVTNRIVNEVKGVNRVLYDCTGKPPATIEFE</sequence>
<dbReference type="InterPro" id="IPR029062">
    <property type="entry name" value="Class_I_gatase-like"/>
</dbReference>
<evidence type="ECO:0000256" key="7">
    <source>
        <dbReference type="ARBA" id="ARBA00022840"/>
    </source>
</evidence>
<dbReference type="InterPro" id="IPR017926">
    <property type="entry name" value="GATASE"/>
</dbReference>
<proteinExistence type="inferred from homology"/>
<dbReference type="CDD" id="cd01742">
    <property type="entry name" value="GATase1_GMP_Synthase"/>
    <property type="match status" value="1"/>
</dbReference>
<gene>
    <name evidence="9 12" type="primary">guaA</name>
    <name evidence="12" type="ORF">INP51_02520</name>
</gene>
<evidence type="ECO:0000259" key="11">
    <source>
        <dbReference type="PROSITE" id="PS51553"/>
    </source>
</evidence>
<dbReference type="NCBIfam" id="TIGR00884">
    <property type="entry name" value="guaA_Cterm"/>
    <property type="match status" value="1"/>
</dbReference>
<feature type="active site" description="Nucleophile" evidence="9">
    <location>
        <position position="90"/>
    </location>
</feature>
<dbReference type="EMBL" id="CP063304">
    <property type="protein sequence ID" value="QOV19866.1"/>
    <property type="molecule type" value="Genomic_DNA"/>
</dbReference>
<dbReference type="PRINTS" id="PR00096">
    <property type="entry name" value="GATASE"/>
</dbReference>
<dbReference type="NCBIfam" id="TIGR00888">
    <property type="entry name" value="guaA_Nterm"/>
    <property type="match status" value="1"/>
</dbReference>
<dbReference type="GO" id="GO:0005524">
    <property type="term" value="F:ATP binding"/>
    <property type="evidence" value="ECO:0007669"/>
    <property type="project" value="UniProtKB-UniRule"/>
</dbReference>
<evidence type="ECO:0000256" key="6">
    <source>
        <dbReference type="ARBA" id="ARBA00022755"/>
    </source>
</evidence>
<dbReference type="FunFam" id="3.30.300.10:FF:000002">
    <property type="entry name" value="GMP synthase [glutamine-hydrolyzing]"/>
    <property type="match status" value="1"/>
</dbReference>
<dbReference type="CDD" id="cd01997">
    <property type="entry name" value="GMP_synthase_C"/>
    <property type="match status" value="1"/>
</dbReference>
<protein>
    <recommendedName>
        <fullName evidence="9">GMP synthase [glutamine-hydrolyzing]</fullName>
        <ecNumber evidence="9">6.3.5.2</ecNumber>
    </recommendedName>
    <alternativeName>
        <fullName evidence="9">GMP synthetase</fullName>
    </alternativeName>
    <alternativeName>
        <fullName evidence="9">Glutamine amidotransferase</fullName>
    </alternativeName>
</protein>
<dbReference type="GO" id="GO:0005829">
    <property type="term" value="C:cytosol"/>
    <property type="evidence" value="ECO:0007669"/>
    <property type="project" value="TreeGrafter"/>
</dbReference>
<dbReference type="PANTHER" id="PTHR11922:SF2">
    <property type="entry name" value="GMP SYNTHASE [GLUTAMINE-HYDROLYZING]"/>
    <property type="match status" value="1"/>
</dbReference>
<dbReference type="InterPro" id="IPR022955">
    <property type="entry name" value="GMP_synthase"/>
</dbReference>
<evidence type="ECO:0000256" key="10">
    <source>
        <dbReference type="PROSITE-ProRule" id="PRU00886"/>
    </source>
</evidence>
<dbReference type="Pfam" id="PF03054">
    <property type="entry name" value="tRNA_Me_trans"/>
    <property type="match status" value="1"/>
</dbReference>
<feature type="active site" evidence="9">
    <location>
        <position position="177"/>
    </location>
</feature>
<feature type="binding site" evidence="10">
    <location>
        <begin position="231"/>
        <end position="237"/>
    </location>
    <ligand>
        <name>ATP</name>
        <dbReference type="ChEBI" id="CHEBI:30616"/>
    </ligand>
</feature>
<dbReference type="RefSeq" id="WP_193736186.1">
    <property type="nucleotide sequence ID" value="NZ_CP063304.1"/>
</dbReference>
<keyword evidence="13" id="KW-1185">Reference proteome</keyword>
<comment type="function">
    <text evidence="1 9">Catalyzes the synthesis of GMP from XMP.</text>
</comment>
<comment type="pathway">
    <text evidence="2 9">Purine metabolism; GMP biosynthesis; GMP from XMP (L-Gln route): step 1/1.</text>
</comment>
<dbReference type="Pfam" id="PF00117">
    <property type="entry name" value="GATase"/>
    <property type="match status" value="1"/>
</dbReference>
<keyword evidence="5 9" id="KW-0332">GMP biosynthesis</keyword>
<reference evidence="12 13" key="1">
    <citation type="submission" date="2020-10" db="EMBL/GenBank/DDBJ databases">
        <title>Blautia liquoris sp.nov., isolated from the mud in a fermentation cellar used for the production of Chinese strong-flavoured liquor.</title>
        <authorList>
            <person name="Lu L."/>
        </authorList>
    </citation>
    <scope>NUCLEOTIDE SEQUENCE [LARGE SCALE GENOMIC DNA]</scope>
    <source>
        <strain evidence="12 13">LZLJ-3</strain>
    </source>
</reference>
<keyword evidence="6 9" id="KW-0658">Purine biosynthesis</keyword>
<evidence type="ECO:0000256" key="1">
    <source>
        <dbReference type="ARBA" id="ARBA00002332"/>
    </source>
</evidence>
<dbReference type="InterPro" id="IPR014729">
    <property type="entry name" value="Rossmann-like_a/b/a_fold"/>
</dbReference>
<dbReference type="KEGG" id="bliq:INP51_02520"/>
<dbReference type="InterPro" id="IPR004739">
    <property type="entry name" value="GMP_synth_GATase"/>
</dbReference>
<dbReference type="Gene3D" id="3.40.50.620">
    <property type="entry name" value="HUPs"/>
    <property type="match status" value="1"/>
</dbReference>
<evidence type="ECO:0000256" key="5">
    <source>
        <dbReference type="ARBA" id="ARBA00022749"/>
    </source>
</evidence>
<dbReference type="Gene3D" id="3.30.300.10">
    <property type="match status" value="1"/>
</dbReference>
<dbReference type="UniPathway" id="UPA00189">
    <property type="reaction ID" value="UER00296"/>
</dbReference>
<dbReference type="GO" id="GO:0003921">
    <property type="term" value="F:GMP synthase activity"/>
    <property type="evidence" value="ECO:0007669"/>
    <property type="project" value="InterPro"/>
</dbReference>
<evidence type="ECO:0000256" key="4">
    <source>
        <dbReference type="ARBA" id="ARBA00022741"/>
    </source>
</evidence>
<keyword evidence="8 9" id="KW-0315">Glutamine amidotransferase</keyword>
<dbReference type="EC" id="6.3.5.2" evidence="9"/>
<dbReference type="Pfam" id="PF00958">
    <property type="entry name" value="GMP_synt_C"/>
    <property type="match status" value="1"/>
</dbReference>
<evidence type="ECO:0000256" key="9">
    <source>
        <dbReference type="HAMAP-Rule" id="MF_00344"/>
    </source>
</evidence>
<evidence type="ECO:0000256" key="3">
    <source>
        <dbReference type="ARBA" id="ARBA00022598"/>
    </source>
</evidence>
<dbReference type="InterPro" id="IPR001674">
    <property type="entry name" value="GMP_synth_C"/>
</dbReference>
<dbReference type="PANTHER" id="PTHR11922">
    <property type="entry name" value="GMP SYNTHASE-RELATED"/>
    <property type="match status" value="1"/>
</dbReference>
<keyword evidence="7 9" id="KW-0067">ATP-binding</keyword>
<name>A0A7M2RHQ2_9FIRM</name>
<dbReference type="FunFam" id="3.40.50.880:FF:000001">
    <property type="entry name" value="GMP synthase [glutamine-hydrolyzing]"/>
    <property type="match status" value="1"/>
</dbReference>
<evidence type="ECO:0000313" key="12">
    <source>
        <dbReference type="EMBL" id="QOV19866.1"/>
    </source>
</evidence>